<dbReference type="PANTHER" id="PTHR10996:SF178">
    <property type="entry name" value="2-HYDROXYACID DEHYDROGENASE YGL185C-RELATED"/>
    <property type="match status" value="1"/>
</dbReference>
<evidence type="ECO:0000256" key="2">
    <source>
        <dbReference type="ARBA" id="ARBA00023027"/>
    </source>
</evidence>
<dbReference type="CDD" id="cd12156">
    <property type="entry name" value="HPPR"/>
    <property type="match status" value="1"/>
</dbReference>
<evidence type="ECO:0000256" key="3">
    <source>
        <dbReference type="RuleBase" id="RU003719"/>
    </source>
</evidence>
<dbReference type="InterPro" id="IPR006139">
    <property type="entry name" value="D-isomer_2_OHA_DH_cat_dom"/>
</dbReference>
<comment type="caution">
    <text evidence="6">The sequence shown here is derived from an EMBL/GenBank/DDBJ whole genome shotgun (WGS) entry which is preliminary data.</text>
</comment>
<keyword evidence="1 3" id="KW-0560">Oxidoreductase</keyword>
<dbReference type="PANTHER" id="PTHR10996">
    <property type="entry name" value="2-HYDROXYACID DEHYDROGENASE-RELATED"/>
    <property type="match status" value="1"/>
</dbReference>
<organism evidence="6 7">
    <name type="scientific">Larsenimonas suaedae</name>
    <dbReference type="NCBI Taxonomy" id="1851019"/>
    <lineage>
        <taxon>Bacteria</taxon>
        <taxon>Pseudomonadati</taxon>
        <taxon>Pseudomonadota</taxon>
        <taxon>Gammaproteobacteria</taxon>
        <taxon>Oceanospirillales</taxon>
        <taxon>Halomonadaceae</taxon>
        <taxon>Larsenimonas</taxon>
    </lineage>
</organism>
<dbReference type="Pfam" id="PF02826">
    <property type="entry name" value="2-Hacid_dh_C"/>
    <property type="match status" value="1"/>
</dbReference>
<dbReference type="SUPFAM" id="SSF52283">
    <property type="entry name" value="Formate/glycerate dehydrogenase catalytic domain-like"/>
    <property type="match status" value="1"/>
</dbReference>
<dbReference type="Gene3D" id="3.40.50.720">
    <property type="entry name" value="NAD(P)-binding Rossmann-like Domain"/>
    <property type="match status" value="2"/>
</dbReference>
<dbReference type="InterPro" id="IPR036291">
    <property type="entry name" value="NAD(P)-bd_dom_sf"/>
</dbReference>
<dbReference type="SUPFAM" id="SSF51735">
    <property type="entry name" value="NAD(P)-binding Rossmann-fold domains"/>
    <property type="match status" value="1"/>
</dbReference>
<feature type="domain" description="D-isomer specific 2-hydroxyacid dehydrogenase NAD-binding" evidence="5">
    <location>
        <begin position="109"/>
        <end position="282"/>
    </location>
</feature>
<evidence type="ECO:0000313" key="6">
    <source>
        <dbReference type="EMBL" id="MDR5896318.1"/>
    </source>
</evidence>
<keyword evidence="2" id="KW-0520">NAD</keyword>
<gene>
    <name evidence="6" type="ORF">QC825_09555</name>
</gene>
<proteinExistence type="inferred from homology"/>
<dbReference type="Proteomes" id="UP001269375">
    <property type="component" value="Unassembled WGS sequence"/>
</dbReference>
<dbReference type="InterPro" id="IPR006140">
    <property type="entry name" value="D-isomer_DH_NAD-bd"/>
</dbReference>
<protein>
    <submittedName>
        <fullName evidence="6">2-hydroxyacid dehydrogenase</fullName>
    </submittedName>
</protein>
<dbReference type="EMBL" id="JARWAO010000004">
    <property type="protein sequence ID" value="MDR5896318.1"/>
    <property type="molecule type" value="Genomic_DNA"/>
</dbReference>
<dbReference type="InterPro" id="IPR029752">
    <property type="entry name" value="D-isomer_DH_CS1"/>
</dbReference>
<evidence type="ECO:0000259" key="4">
    <source>
        <dbReference type="Pfam" id="PF00389"/>
    </source>
</evidence>
<dbReference type="InterPro" id="IPR050223">
    <property type="entry name" value="D-isomer_2-hydroxyacid_DH"/>
</dbReference>
<reference evidence="6 7" key="1">
    <citation type="submission" date="2023-04" db="EMBL/GenBank/DDBJ databases">
        <title>A long-awaited taxogenomic arrangement of the family Halomonadaceae.</title>
        <authorList>
            <person name="De La Haba R."/>
            <person name="Chuvochina M."/>
            <person name="Wittouck S."/>
            <person name="Arahal D.R."/>
            <person name="Sanchez-Porro C."/>
            <person name="Hugenholtz P."/>
            <person name="Ventosa A."/>
        </authorList>
    </citation>
    <scope>NUCLEOTIDE SEQUENCE [LARGE SCALE GENOMIC DNA]</scope>
    <source>
        <strain evidence="6 7">DSM 22428</strain>
    </source>
</reference>
<evidence type="ECO:0000313" key="7">
    <source>
        <dbReference type="Proteomes" id="UP001269375"/>
    </source>
</evidence>
<evidence type="ECO:0000259" key="5">
    <source>
        <dbReference type="Pfam" id="PF02826"/>
    </source>
</evidence>
<keyword evidence="7" id="KW-1185">Reference proteome</keyword>
<accession>A0ABU1GW88</accession>
<dbReference type="RefSeq" id="WP_251594885.1">
    <property type="nucleotide sequence ID" value="NZ_JAMLJI010000004.1"/>
</dbReference>
<dbReference type="PROSITE" id="PS00065">
    <property type="entry name" value="D_2_HYDROXYACID_DH_1"/>
    <property type="match status" value="1"/>
</dbReference>
<feature type="domain" description="D-isomer specific 2-hydroxyacid dehydrogenase catalytic" evidence="4">
    <location>
        <begin position="6"/>
        <end position="313"/>
    </location>
</feature>
<sequence length="315" mass="33470">MTLQMLVVTPVSRHHRHMLERAGITLHLARDEQSKTALIDSAGGDIEAVLTIGTIGFCADDMDRLPNLKLICAQGVGFEGIDVAAAHARGIHVSHGPGTNAETVADHALGLALACVRRIPQSDRAVREGQWQTARRSLPALHDKRLGILGMGHVGQAIARRAWYGFNMAVEYYSRYPKPNLPYTHVSSAQALAERSDILIVALPGGPDTHHLVNDAMLAALGENGILINIGRGSVVDTHALAEALRTGTLGMAGLDVLETEPDVPEALTALEDNLIMTPHTAGLSPSALDATIDLVIQNVQAVVERGTPVTPVPT</sequence>
<name>A0ABU1GW88_9GAMM</name>
<evidence type="ECO:0000256" key="1">
    <source>
        <dbReference type="ARBA" id="ARBA00023002"/>
    </source>
</evidence>
<comment type="similarity">
    <text evidence="3">Belongs to the D-isomer specific 2-hydroxyacid dehydrogenase family.</text>
</comment>
<dbReference type="Pfam" id="PF00389">
    <property type="entry name" value="2-Hacid_dh"/>
    <property type="match status" value="1"/>
</dbReference>